<dbReference type="FunFam" id="3.80.10.10:FF:000041">
    <property type="entry name" value="LRR receptor-like serine/threonine-protein kinase ERECTA"/>
    <property type="match status" value="1"/>
</dbReference>
<evidence type="ECO:0000256" key="5">
    <source>
        <dbReference type="ARBA" id="ARBA00022679"/>
    </source>
</evidence>
<dbReference type="InterPro" id="IPR008271">
    <property type="entry name" value="Ser/Thr_kinase_AS"/>
</dbReference>
<evidence type="ECO:0000256" key="6">
    <source>
        <dbReference type="ARBA" id="ARBA00022692"/>
    </source>
</evidence>
<dbReference type="AlphaFoldDB" id="A0A1E5W7I0"/>
<keyword evidence="19" id="KW-1185">Reference proteome</keyword>
<dbReference type="InterPro" id="IPR001611">
    <property type="entry name" value="Leu-rich_rpt"/>
</dbReference>
<proteinExistence type="predicted"/>
<reference evidence="18 19" key="1">
    <citation type="submission" date="2016-09" db="EMBL/GenBank/DDBJ databases">
        <title>The draft genome of Dichanthelium oligosanthes: A C3 panicoid grass species.</title>
        <authorList>
            <person name="Studer A.J."/>
            <person name="Schnable J.C."/>
            <person name="Brutnell T.P."/>
        </authorList>
    </citation>
    <scope>NUCLEOTIDE SEQUENCE [LARGE SCALE GENOMIC DNA]</scope>
    <source>
        <strain evidence="19">cv. Kellogg 1175</strain>
        <tissue evidence="18">Leaf</tissue>
    </source>
</reference>
<dbReference type="PANTHER" id="PTHR48006">
    <property type="entry name" value="LEUCINE-RICH REPEAT-CONTAINING PROTEIN DDB_G0281931-RELATED"/>
    <property type="match status" value="1"/>
</dbReference>
<keyword evidence="9" id="KW-0547">Nucleotide-binding</keyword>
<comment type="catalytic activity">
    <reaction evidence="15">
        <text>L-threonyl-[protein] + ATP = O-phospho-L-threonyl-[protein] + ADP + H(+)</text>
        <dbReference type="Rhea" id="RHEA:46608"/>
        <dbReference type="Rhea" id="RHEA-COMP:11060"/>
        <dbReference type="Rhea" id="RHEA-COMP:11605"/>
        <dbReference type="ChEBI" id="CHEBI:15378"/>
        <dbReference type="ChEBI" id="CHEBI:30013"/>
        <dbReference type="ChEBI" id="CHEBI:30616"/>
        <dbReference type="ChEBI" id="CHEBI:61977"/>
        <dbReference type="ChEBI" id="CHEBI:456216"/>
        <dbReference type="EC" id="2.7.11.1"/>
    </reaction>
</comment>
<keyword evidence="12" id="KW-1133">Transmembrane helix</keyword>
<dbReference type="FunFam" id="1.10.510.10:FF:001023">
    <property type="entry name" value="Os07g0541700 protein"/>
    <property type="match status" value="1"/>
</dbReference>
<dbReference type="PANTHER" id="PTHR48006:SF34">
    <property type="entry name" value="OS08G0203700 PROTEIN"/>
    <property type="match status" value="1"/>
</dbReference>
<evidence type="ECO:0000256" key="12">
    <source>
        <dbReference type="ARBA" id="ARBA00022989"/>
    </source>
</evidence>
<dbReference type="Pfam" id="PF00560">
    <property type="entry name" value="LRR_1"/>
    <property type="match status" value="2"/>
</dbReference>
<sequence>MGLRASPAWNISGEPCSGVAIDATDVDNNPNINPAIKCDCSYNNSTVCHITKLKVYALNVVGQIPDELQNFTYLNNLTVAINPLSRTLPKELGNLTNLISLGISLNNFIGELPPELGNLAKLEQLYFDSSGFSGPFPSTFSNIKNLKILWASDNDFTGKIPDYFGSLTKLQDLRIGDIVNGSSSLSFVHNLTALNFLILRNCRISDNLATKWDSGLSLNWPTRFEIILGIARGLTYLHEESSICIVHRDIKASNVLLDTDLTPKISDFGLAKLFDENKTHAWELYERDQALRILRFGLQSI</sequence>
<keyword evidence="10 18" id="KW-0418">Kinase</keyword>
<dbReference type="InterPro" id="IPR000719">
    <property type="entry name" value="Prot_kinase_dom"/>
</dbReference>
<dbReference type="SUPFAM" id="SSF56112">
    <property type="entry name" value="Protein kinase-like (PK-like)"/>
    <property type="match status" value="1"/>
</dbReference>
<keyword evidence="7" id="KW-0732">Signal</keyword>
<feature type="domain" description="Protein kinase" evidence="17">
    <location>
        <begin position="50"/>
        <end position="301"/>
    </location>
</feature>
<protein>
    <recommendedName>
        <fullName evidence="2">non-specific serine/threonine protein kinase</fullName>
        <ecNumber evidence="2">2.7.11.1</ecNumber>
    </recommendedName>
</protein>
<dbReference type="SUPFAM" id="SSF52058">
    <property type="entry name" value="L domain-like"/>
    <property type="match status" value="1"/>
</dbReference>
<accession>A0A1E5W7I0</accession>
<dbReference type="GO" id="GO:0004674">
    <property type="term" value="F:protein serine/threonine kinase activity"/>
    <property type="evidence" value="ECO:0007669"/>
    <property type="project" value="UniProtKB-KW"/>
</dbReference>
<dbReference type="Gene3D" id="3.80.10.10">
    <property type="entry name" value="Ribonuclease Inhibitor"/>
    <property type="match status" value="2"/>
</dbReference>
<keyword evidence="5" id="KW-0808">Transferase</keyword>
<keyword evidence="4" id="KW-0433">Leucine-rich repeat</keyword>
<keyword evidence="3" id="KW-0723">Serine/threonine-protein kinase</keyword>
<dbReference type="OrthoDB" id="671703at2759"/>
<dbReference type="STRING" id="888268.A0A1E5W7I0"/>
<evidence type="ECO:0000256" key="7">
    <source>
        <dbReference type="ARBA" id="ARBA00022729"/>
    </source>
</evidence>
<name>A0A1E5W7I0_9POAL</name>
<dbReference type="EC" id="2.7.11.1" evidence="2"/>
<evidence type="ECO:0000259" key="17">
    <source>
        <dbReference type="PROSITE" id="PS50011"/>
    </source>
</evidence>
<gene>
    <name evidence="18" type="ORF">BAE44_0005557</name>
</gene>
<evidence type="ECO:0000256" key="16">
    <source>
        <dbReference type="ARBA" id="ARBA00048679"/>
    </source>
</evidence>
<dbReference type="PROSITE" id="PS00108">
    <property type="entry name" value="PROTEIN_KINASE_ST"/>
    <property type="match status" value="1"/>
</dbReference>
<evidence type="ECO:0000256" key="8">
    <source>
        <dbReference type="ARBA" id="ARBA00022737"/>
    </source>
</evidence>
<dbReference type="Pfam" id="PF00069">
    <property type="entry name" value="Pkinase"/>
    <property type="match status" value="1"/>
</dbReference>
<organism evidence="18 19">
    <name type="scientific">Dichanthelium oligosanthes</name>
    <dbReference type="NCBI Taxonomy" id="888268"/>
    <lineage>
        <taxon>Eukaryota</taxon>
        <taxon>Viridiplantae</taxon>
        <taxon>Streptophyta</taxon>
        <taxon>Embryophyta</taxon>
        <taxon>Tracheophyta</taxon>
        <taxon>Spermatophyta</taxon>
        <taxon>Magnoliopsida</taxon>
        <taxon>Liliopsida</taxon>
        <taxon>Poales</taxon>
        <taxon>Poaceae</taxon>
        <taxon>PACMAD clade</taxon>
        <taxon>Panicoideae</taxon>
        <taxon>Panicodae</taxon>
        <taxon>Paniceae</taxon>
        <taxon>Dichantheliinae</taxon>
        <taxon>Dichanthelium</taxon>
    </lineage>
</organism>
<comment type="caution">
    <text evidence="18">The sequence shown here is derived from an EMBL/GenBank/DDBJ whole genome shotgun (WGS) entry which is preliminary data.</text>
</comment>
<keyword evidence="11" id="KW-0067">ATP-binding</keyword>
<dbReference type="GO" id="GO:0005886">
    <property type="term" value="C:plasma membrane"/>
    <property type="evidence" value="ECO:0007669"/>
    <property type="project" value="TreeGrafter"/>
</dbReference>
<evidence type="ECO:0000256" key="1">
    <source>
        <dbReference type="ARBA" id="ARBA00004370"/>
    </source>
</evidence>
<evidence type="ECO:0000256" key="10">
    <source>
        <dbReference type="ARBA" id="ARBA00022777"/>
    </source>
</evidence>
<evidence type="ECO:0000256" key="9">
    <source>
        <dbReference type="ARBA" id="ARBA00022741"/>
    </source>
</evidence>
<keyword evidence="13" id="KW-0472">Membrane</keyword>
<keyword evidence="18" id="KW-0675">Receptor</keyword>
<evidence type="ECO:0000256" key="14">
    <source>
        <dbReference type="ARBA" id="ARBA00023180"/>
    </source>
</evidence>
<dbReference type="InterPro" id="IPR051824">
    <property type="entry name" value="LRR_Rcpt-Like_S/T_Kinase"/>
</dbReference>
<evidence type="ECO:0000313" key="19">
    <source>
        <dbReference type="Proteomes" id="UP000095767"/>
    </source>
</evidence>
<evidence type="ECO:0000256" key="2">
    <source>
        <dbReference type="ARBA" id="ARBA00012513"/>
    </source>
</evidence>
<evidence type="ECO:0000256" key="3">
    <source>
        <dbReference type="ARBA" id="ARBA00022527"/>
    </source>
</evidence>
<dbReference type="Proteomes" id="UP000095767">
    <property type="component" value="Unassembled WGS sequence"/>
</dbReference>
<evidence type="ECO:0000256" key="4">
    <source>
        <dbReference type="ARBA" id="ARBA00022614"/>
    </source>
</evidence>
<keyword evidence="8" id="KW-0677">Repeat</keyword>
<evidence type="ECO:0000256" key="15">
    <source>
        <dbReference type="ARBA" id="ARBA00047899"/>
    </source>
</evidence>
<dbReference type="Gene3D" id="1.10.510.10">
    <property type="entry name" value="Transferase(Phosphotransferase) domain 1"/>
    <property type="match status" value="1"/>
</dbReference>
<evidence type="ECO:0000313" key="18">
    <source>
        <dbReference type="EMBL" id="OEL33423.1"/>
    </source>
</evidence>
<comment type="catalytic activity">
    <reaction evidence="16">
        <text>L-seryl-[protein] + ATP = O-phospho-L-seryl-[protein] + ADP + H(+)</text>
        <dbReference type="Rhea" id="RHEA:17989"/>
        <dbReference type="Rhea" id="RHEA-COMP:9863"/>
        <dbReference type="Rhea" id="RHEA-COMP:11604"/>
        <dbReference type="ChEBI" id="CHEBI:15378"/>
        <dbReference type="ChEBI" id="CHEBI:29999"/>
        <dbReference type="ChEBI" id="CHEBI:30616"/>
        <dbReference type="ChEBI" id="CHEBI:83421"/>
        <dbReference type="ChEBI" id="CHEBI:456216"/>
        <dbReference type="EC" id="2.7.11.1"/>
    </reaction>
</comment>
<dbReference type="InterPro" id="IPR032675">
    <property type="entry name" value="LRR_dom_sf"/>
</dbReference>
<dbReference type="InterPro" id="IPR011009">
    <property type="entry name" value="Kinase-like_dom_sf"/>
</dbReference>
<evidence type="ECO:0000256" key="13">
    <source>
        <dbReference type="ARBA" id="ARBA00023136"/>
    </source>
</evidence>
<keyword evidence="14" id="KW-0325">Glycoprotein</keyword>
<dbReference type="EMBL" id="LWDX02018765">
    <property type="protein sequence ID" value="OEL33423.1"/>
    <property type="molecule type" value="Genomic_DNA"/>
</dbReference>
<keyword evidence="6" id="KW-0812">Transmembrane</keyword>
<comment type="subcellular location">
    <subcellularLocation>
        <location evidence="1">Membrane</location>
    </subcellularLocation>
</comment>
<evidence type="ECO:0000256" key="11">
    <source>
        <dbReference type="ARBA" id="ARBA00022840"/>
    </source>
</evidence>
<dbReference type="PROSITE" id="PS50011">
    <property type="entry name" value="PROTEIN_KINASE_DOM"/>
    <property type="match status" value="1"/>
</dbReference>
<dbReference type="GO" id="GO:0005524">
    <property type="term" value="F:ATP binding"/>
    <property type="evidence" value="ECO:0007669"/>
    <property type="project" value="UniProtKB-KW"/>
</dbReference>